<accession>A0ABV4U415</accession>
<dbReference type="EMBL" id="JBGUBD010000003">
    <property type="protein sequence ID" value="MFA9477895.1"/>
    <property type="molecule type" value="Genomic_DNA"/>
</dbReference>
<reference evidence="3 4" key="1">
    <citation type="submission" date="2024-08" db="EMBL/GenBank/DDBJ databases">
        <title>Whole-genome sequencing of halo(alkali)philic microorganisms from hypersaline lakes.</title>
        <authorList>
            <person name="Sorokin D.Y."/>
            <person name="Merkel A.Y."/>
            <person name="Messina E."/>
            <person name="Yakimov M."/>
        </authorList>
    </citation>
    <scope>NUCLEOTIDE SEQUENCE [LARGE SCALE GENOMIC DNA]</scope>
    <source>
        <strain evidence="3 4">AB-hyl4</strain>
    </source>
</reference>
<dbReference type="SUPFAM" id="SSF54001">
    <property type="entry name" value="Cysteine proteinases"/>
    <property type="match status" value="1"/>
</dbReference>
<comment type="caution">
    <text evidence="3">The sequence shown here is derived from an EMBL/GenBank/DDBJ whole genome shotgun (WGS) entry which is preliminary data.</text>
</comment>
<dbReference type="Gene3D" id="2.40.128.150">
    <property type="entry name" value="Cysteine proteinases"/>
    <property type="match status" value="1"/>
</dbReference>
<sequence>MDLNAYMERIGLEASIEPTRELLVAMHRAHVMSIPFENIDVLVGRTPSLHLNDIFGKLVQRRRGGYCYEHNLLLAAALERVGFQVERLLARVYKSSDEIAPRTHMLLRVTLPESDDEQVWLADAGLGVLRPLDPLPWRDGAVSQQHGWRYRLEVEANGVWRLHLHEAEGWRELYRFALETQHPADYEMSNYYTATHPGSPFVSRLLVANVSPQRRMLLRDMQLTEFTDADHKKTWSIRPEGLNVCLAEYFGMTLSDVELDALRKQLEMKQLATDQKSEGIQSG</sequence>
<dbReference type="Proteomes" id="UP001575105">
    <property type="component" value="Unassembled WGS sequence"/>
</dbReference>
<evidence type="ECO:0000313" key="4">
    <source>
        <dbReference type="Proteomes" id="UP001575105"/>
    </source>
</evidence>
<name>A0ABV4U415_9BACT</name>
<evidence type="ECO:0000256" key="2">
    <source>
        <dbReference type="RuleBase" id="RU003452"/>
    </source>
</evidence>
<dbReference type="InterPro" id="IPR001447">
    <property type="entry name" value="Arylamine_N-AcTrfase"/>
</dbReference>
<dbReference type="Gene3D" id="3.30.2140.10">
    <property type="entry name" value="Arylamine N-acetyltransferase"/>
    <property type="match status" value="1"/>
</dbReference>
<dbReference type="PANTHER" id="PTHR11786">
    <property type="entry name" value="N-HYDROXYARYLAMINE O-ACETYLTRANSFERASE"/>
    <property type="match status" value="1"/>
</dbReference>
<keyword evidence="4" id="KW-1185">Reference proteome</keyword>
<dbReference type="InterPro" id="IPR038765">
    <property type="entry name" value="Papain-like_cys_pep_sf"/>
</dbReference>
<dbReference type="PANTHER" id="PTHR11786:SF0">
    <property type="entry name" value="ARYLAMINE N-ACETYLTRANSFERASE 4-RELATED"/>
    <property type="match status" value="1"/>
</dbReference>
<dbReference type="Pfam" id="PF00797">
    <property type="entry name" value="Acetyltransf_2"/>
    <property type="match status" value="1"/>
</dbReference>
<proteinExistence type="inferred from homology"/>
<organism evidence="3 4">
    <name type="scientific">Natronomicrosphaera hydrolytica</name>
    <dbReference type="NCBI Taxonomy" id="3242702"/>
    <lineage>
        <taxon>Bacteria</taxon>
        <taxon>Pseudomonadati</taxon>
        <taxon>Planctomycetota</taxon>
        <taxon>Phycisphaerae</taxon>
        <taxon>Phycisphaerales</taxon>
        <taxon>Phycisphaeraceae</taxon>
        <taxon>Natronomicrosphaera</taxon>
    </lineage>
</organism>
<dbReference type="RefSeq" id="WP_425344819.1">
    <property type="nucleotide sequence ID" value="NZ_JBGUBD010000003.1"/>
</dbReference>
<dbReference type="PRINTS" id="PR01543">
    <property type="entry name" value="ANATRNSFRASE"/>
</dbReference>
<protein>
    <submittedName>
        <fullName evidence="3">Arylamine N-acetyltransferase</fullName>
    </submittedName>
</protein>
<evidence type="ECO:0000256" key="1">
    <source>
        <dbReference type="ARBA" id="ARBA00006547"/>
    </source>
</evidence>
<evidence type="ECO:0000313" key="3">
    <source>
        <dbReference type="EMBL" id="MFA9477895.1"/>
    </source>
</evidence>
<gene>
    <name evidence="3" type="ORF">ACERK3_06245</name>
</gene>
<comment type="similarity">
    <text evidence="1 2">Belongs to the arylamine N-acetyltransferase family.</text>
</comment>